<proteinExistence type="predicted"/>
<evidence type="ECO:0000259" key="2">
    <source>
        <dbReference type="PROSITE" id="PS50085"/>
    </source>
</evidence>
<reference evidence="3" key="1">
    <citation type="submission" date="2020-11" db="EMBL/GenBank/DDBJ databases">
        <authorList>
            <person name="Tran Van P."/>
        </authorList>
    </citation>
    <scope>NUCLEOTIDE SEQUENCE</scope>
</reference>
<dbReference type="InterPro" id="IPR000331">
    <property type="entry name" value="Rap/Ran_GAP_dom"/>
</dbReference>
<dbReference type="PROSITE" id="PS50085">
    <property type="entry name" value="RAPGAP"/>
    <property type="match status" value="1"/>
</dbReference>
<dbReference type="GO" id="GO:0032007">
    <property type="term" value="P:negative regulation of TOR signaling"/>
    <property type="evidence" value="ECO:0007669"/>
    <property type="project" value="TreeGrafter"/>
</dbReference>
<dbReference type="EMBL" id="OC942950">
    <property type="protein sequence ID" value="CAD7662505.1"/>
    <property type="molecule type" value="Genomic_DNA"/>
</dbReference>
<dbReference type="OrthoDB" id="5797019at2759"/>
<protein>
    <recommendedName>
        <fullName evidence="2">Rap-GAP domain-containing protein</fullName>
    </recommendedName>
</protein>
<dbReference type="SUPFAM" id="SSF111347">
    <property type="entry name" value="Rap/Ran-GAP"/>
    <property type="match status" value="1"/>
</dbReference>
<keyword evidence="1" id="KW-0343">GTPase activation</keyword>
<organism evidence="3">
    <name type="scientific">Oppiella nova</name>
    <dbReference type="NCBI Taxonomy" id="334625"/>
    <lineage>
        <taxon>Eukaryota</taxon>
        <taxon>Metazoa</taxon>
        <taxon>Ecdysozoa</taxon>
        <taxon>Arthropoda</taxon>
        <taxon>Chelicerata</taxon>
        <taxon>Arachnida</taxon>
        <taxon>Acari</taxon>
        <taxon>Acariformes</taxon>
        <taxon>Sarcoptiformes</taxon>
        <taxon>Oribatida</taxon>
        <taxon>Brachypylina</taxon>
        <taxon>Oppioidea</taxon>
        <taxon>Oppiidae</taxon>
        <taxon>Oppiella</taxon>
    </lineage>
</organism>
<evidence type="ECO:0000313" key="4">
    <source>
        <dbReference type="Proteomes" id="UP000728032"/>
    </source>
</evidence>
<gene>
    <name evidence="3" type="ORF">ONB1V03_LOCUS19065</name>
</gene>
<dbReference type="Gene3D" id="3.40.50.11210">
    <property type="entry name" value="Rap/Ran-GAP"/>
    <property type="match status" value="1"/>
</dbReference>
<dbReference type="GO" id="GO:0051056">
    <property type="term" value="P:regulation of small GTPase mediated signal transduction"/>
    <property type="evidence" value="ECO:0007669"/>
    <property type="project" value="InterPro"/>
</dbReference>
<evidence type="ECO:0000313" key="3">
    <source>
        <dbReference type="EMBL" id="CAD7662505.1"/>
    </source>
</evidence>
<feature type="domain" description="Rap-GAP" evidence="2">
    <location>
        <begin position="1"/>
        <end position="157"/>
    </location>
</feature>
<dbReference type="PANTHER" id="PTHR10063">
    <property type="entry name" value="TUBERIN"/>
    <property type="match status" value="1"/>
</dbReference>
<feature type="non-terminal residue" evidence="3">
    <location>
        <position position="1"/>
    </location>
</feature>
<dbReference type="GO" id="GO:0051898">
    <property type="term" value="P:negative regulation of phosphatidylinositol 3-kinase/protein kinase B signal transduction"/>
    <property type="evidence" value="ECO:0007669"/>
    <property type="project" value="TreeGrafter"/>
</dbReference>
<evidence type="ECO:0000256" key="1">
    <source>
        <dbReference type="ARBA" id="ARBA00022468"/>
    </source>
</evidence>
<dbReference type="Pfam" id="PF02145">
    <property type="entry name" value="Rap_GAP"/>
    <property type="match status" value="1"/>
</dbReference>
<accession>A0A7R9QZ05</accession>
<sequence>KYAIAWEDNLMQVIFHVSTLMPTSDNDPNCNNKKRHIGNDSVCIVYNESGSSVNLSTIKGDGQCIQAIVVITPFEYNSNLVTIQAKDDFLYLIGHIESQMLSDNALPVFVRQLALHANLGSMVYNGTPSATTTQHVSNWVQRLKQIKRIRQRVTNKSATDAFVRFPTPEAIHKRVILSGNTCSLTLMIIRNDKH</sequence>
<dbReference type="AlphaFoldDB" id="A0A7R9QZ05"/>
<name>A0A7R9QZ05_9ACAR</name>
<dbReference type="GO" id="GO:0030178">
    <property type="term" value="P:negative regulation of Wnt signaling pathway"/>
    <property type="evidence" value="ECO:0007669"/>
    <property type="project" value="TreeGrafter"/>
</dbReference>
<dbReference type="Proteomes" id="UP000728032">
    <property type="component" value="Unassembled WGS sequence"/>
</dbReference>
<dbReference type="EMBL" id="CAJPVJ010028125">
    <property type="protein sequence ID" value="CAG2179641.1"/>
    <property type="molecule type" value="Genomic_DNA"/>
</dbReference>
<dbReference type="GO" id="GO:0051726">
    <property type="term" value="P:regulation of cell cycle"/>
    <property type="evidence" value="ECO:0007669"/>
    <property type="project" value="TreeGrafter"/>
</dbReference>
<dbReference type="GO" id="GO:0005634">
    <property type="term" value="C:nucleus"/>
    <property type="evidence" value="ECO:0007669"/>
    <property type="project" value="InterPro"/>
</dbReference>
<dbReference type="GO" id="GO:0005096">
    <property type="term" value="F:GTPase activator activity"/>
    <property type="evidence" value="ECO:0007669"/>
    <property type="project" value="UniProtKB-KW"/>
</dbReference>
<dbReference type="GO" id="GO:0033596">
    <property type="term" value="C:TSC1-TSC2 complex"/>
    <property type="evidence" value="ECO:0007669"/>
    <property type="project" value="TreeGrafter"/>
</dbReference>
<dbReference type="InterPro" id="IPR027107">
    <property type="entry name" value="Tuberin/Ral-act_asu"/>
</dbReference>
<dbReference type="PANTHER" id="PTHR10063:SF0">
    <property type="entry name" value="TUBERIN"/>
    <property type="match status" value="1"/>
</dbReference>
<keyword evidence="4" id="KW-1185">Reference proteome</keyword>
<dbReference type="InterPro" id="IPR035974">
    <property type="entry name" value="Rap/Ran-GAP_sf"/>
</dbReference>
<dbReference type="GO" id="GO:0046627">
    <property type="term" value="P:negative regulation of insulin receptor signaling pathway"/>
    <property type="evidence" value="ECO:0007669"/>
    <property type="project" value="TreeGrafter"/>
</dbReference>